<dbReference type="Pfam" id="PF11258">
    <property type="entry name" value="DUF3048"/>
    <property type="match status" value="1"/>
</dbReference>
<dbReference type="Pfam" id="PF17479">
    <property type="entry name" value="DUF3048_C"/>
    <property type="match status" value="1"/>
</dbReference>
<dbReference type="InterPro" id="IPR023158">
    <property type="entry name" value="YerB-like_sf"/>
</dbReference>
<dbReference type="InterPro" id="IPR021416">
    <property type="entry name" value="DUF3048_N"/>
</dbReference>
<keyword evidence="1" id="KW-0732">Signal</keyword>
<gene>
    <name evidence="4" type="ORF">SAMN04487928_1157</name>
</gene>
<sequence>MKKAKAIIAAGLTAAMLFGCGSAGDESVSGLSVEKLEDVSQPEEAVAEAPVEETVDEDVPPAEGMVRSYFTNEWVDEAVNSNRPLAVMYPINKEAQPQYGLSNVAVFYEIMEEGSMSRQMGILENWENLERIGNIRSIRDYFVYAALEYDPIIVHYGGPELYVKSILTRDDVDNLNGVGGVMGSDYGAFFRVPEGSTSEHTAFTDGSHVTAAIEKAKFEKEHRDDFEGESHFNFTGYSNPNTLEQYGESAVEATEIDMSGCFPVTKSALKYDESKGVYLKTLYGNAQKDAVTGEQLAFDNVIIQRTYHEVRDDNGYLAYQMHDTTRDGYFITRGKMIHVTWEKTSDYGPTTYYDEAGNEVVFNTGKTMIFVIQEKGGSFSKFTVNGVTYAD</sequence>
<evidence type="ECO:0000313" key="4">
    <source>
        <dbReference type="EMBL" id="SFQ00559.1"/>
    </source>
</evidence>
<dbReference type="PROSITE" id="PS51257">
    <property type="entry name" value="PROKAR_LIPOPROTEIN"/>
    <property type="match status" value="1"/>
</dbReference>
<dbReference type="Gene3D" id="3.50.90.10">
    <property type="entry name" value="YerB-like"/>
    <property type="match status" value="1"/>
</dbReference>
<evidence type="ECO:0000313" key="5">
    <source>
        <dbReference type="Proteomes" id="UP000182624"/>
    </source>
</evidence>
<dbReference type="AlphaFoldDB" id="A0A1I5UZ98"/>
<evidence type="ECO:0000256" key="1">
    <source>
        <dbReference type="SAM" id="SignalP"/>
    </source>
</evidence>
<feature type="chain" id="PRO_5010378261" description="DUF3048 domain-containing protein" evidence="1">
    <location>
        <begin position="24"/>
        <end position="391"/>
    </location>
</feature>
<organism evidence="4 5">
    <name type="scientific">Butyrivibrio proteoclasticus</name>
    <dbReference type="NCBI Taxonomy" id="43305"/>
    <lineage>
        <taxon>Bacteria</taxon>
        <taxon>Bacillati</taxon>
        <taxon>Bacillota</taxon>
        <taxon>Clostridia</taxon>
        <taxon>Lachnospirales</taxon>
        <taxon>Lachnospiraceae</taxon>
        <taxon>Butyrivibrio</taxon>
    </lineage>
</organism>
<evidence type="ECO:0000259" key="2">
    <source>
        <dbReference type="Pfam" id="PF11258"/>
    </source>
</evidence>
<dbReference type="SUPFAM" id="SSF159774">
    <property type="entry name" value="YerB-like"/>
    <property type="match status" value="1"/>
</dbReference>
<evidence type="ECO:0008006" key="6">
    <source>
        <dbReference type="Google" id="ProtNLM"/>
    </source>
</evidence>
<dbReference type="EMBL" id="FOXO01000015">
    <property type="protein sequence ID" value="SFQ00559.1"/>
    <property type="molecule type" value="Genomic_DNA"/>
</dbReference>
<name>A0A1I5UZ98_9FIRM</name>
<feature type="domain" description="DUF3048" evidence="3">
    <location>
        <begin position="267"/>
        <end position="369"/>
    </location>
</feature>
<dbReference type="RefSeq" id="WP_074888280.1">
    <property type="nucleotide sequence ID" value="NZ_FOXO01000015.1"/>
</dbReference>
<dbReference type="OrthoDB" id="9779102at2"/>
<dbReference type="InterPro" id="IPR035328">
    <property type="entry name" value="DUF3048_C"/>
</dbReference>
<keyword evidence="5" id="KW-1185">Reference proteome</keyword>
<feature type="signal peptide" evidence="1">
    <location>
        <begin position="1"/>
        <end position="23"/>
    </location>
</feature>
<protein>
    <recommendedName>
        <fullName evidence="6">DUF3048 domain-containing protein</fullName>
    </recommendedName>
</protein>
<dbReference type="Proteomes" id="UP000182624">
    <property type="component" value="Unassembled WGS sequence"/>
</dbReference>
<feature type="domain" description="DUF3048" evidence="2">
    <location>
        <begin position="70"/>
        <end position="218"/>
    </location>
</feature>
<accession>A0A1I5UZ98</accession>
<reference evidence="5" key="1">
    <citation type="submission" date="2016-10" db="EMBL/GenBank/DDBJ databases">
        <authorList>
            <person name="Varghese N."/>
            <person name="Submissions S."/>
        </authorList>
    </citation>
    <scope>NUCLEOTIDE SEQUENCE [LARGE SCALE GENOMIC DNA]</scope>
    <source>
        <strain evidence="5">P18</strain>
    </source>
</reference>
<proteinExistence type="predicted"/>
<evidence type="ECO:0000259" key="3">
    <source>
        <dbReference type="Pfam" id="PF17479"/>
    </source>
</evidence>